<dbReference type="EMBL" id="CAJOBC010090480">
    <property type="protein sequence ID" value="CAF4391461.1"/>
    <property type="molecule type" value="Genomic_DNA"/>
</dbReference>
<keyword evidence="4" id="KW-1185">Reference proteome</keyword>
<feature type="region of interest" description="Disordered" evidence="1">
    <location>
        <begin position="1"/>
        <end position="75"/>
    </location>
</feature>
<organism evidence="2 4">
    <name type="scientific">Didymodactylos carnosus</name>
    <dbReference type="NCBI Taxonomy" id="1234261"/>
    <lineage>
        <taxon>Eukaryota</taxon>
        <taxon>Metazoa</taxon>
        <taxon>Spiralia</taxon>
        <taxon>Gnathifera</taxon>
        <taxon>Rotifera</taxon>
        <taxon>Eurotatoria</taxon>
        <taxon>Bdelloidea</taxon>
        <taxon>Philodinida</taxon>
        <taxon>Philodinidae</taxon>
        <taxon>Didymodactylos</taxon>
    </lineage>
</organism>
<dbReference type="Proteomes" id="UP000663829">
    <property type="component" value="Unassembled WGS sequence"/>
</dbReference>
<dbReference type="AlphaFoldDB" id="A0A815VLL9"/>
<evidence type="ECO:0000313" key="2">
    <source>
        <dbReference type="EMBL" id="CAF1532073.1"/>
    </source>
</evidence>
<evidence type="ECO:0000313" key="4">
    <source>
        <dbReference type="Proteomes" id="UP000663829"/>
    </source>
</evidence>
<gene>
    <name evidence="2" type="ORF">GPM918_LOCUS38112</name>
    <name evidence="3" type="ORF">SRO942_LOCUS38911</name>
</gene>
<proteinExistence type="predicted"/>
<name>A0A815VLL9_9BILA</name>
<feature type="compositionally biased region" description="Acidic residues" evidence="1">
    <location>
        <begin position="25"/>
        <end position="38"/>
    </location>
</feature>
<accession>A0A815VLL9</accession>
<evidence type="ECO:0000256" key="1">
    <source>
        <dbReference type="SAM" id="MobiDB-lite"/>
    </source>
</evidence>
<protein>
    <submittedName>
        <fullName evidence="2">Uncharacterized protein</fullName>
    </submittedName>
</protein>
<dbReference type="EMBL" id="CAJNOQ010024895">
    <property type="protein sequence ID" value="CAF1532073.1"/>
    <property type="molecule type" value="Genomic_DNA"/>
</dbReference>
<dbReference type="Proteomes" id="UP000681722">
    <property type="component" value="Unassembled WGS sequence"/>
</dbReference>
<feature type="compositionally biased region" description="Basic and acidic residues" evidence="1">
    <location>
        <begin position="56"/>
        <end position="66"/>
    </location>
</feature>
<reference evidence="2" key="1">
    <citation type="submission" date="2021-02" db="EMBL/GenBank/DDBJ databases">
        <authorList>
            <person name="Nowell W R."/>
        </authorList>
    </citation>
    <scope>NUCLEOTIDE SEQUENCE</scope>
</reference>
<evidence type="ECO:0000313" key="3">
    <source>
        <dbReference type="EMBL" id="CAF4391461.1"/>
    </source>
</evidence>
<feature type="compositionally biased region" description="Polar residues" evidence="1">
    <location>
        <begin position="40"/>
        <end position="55"/>
    </location>
</feature>
<comment type="caution">
    <text evidence="2">The sequence shown here is derived from an EMBL/GenBank/DDBJ whole genome shotgun (WGS) entry which is preliminary data.</text>
</comment>
<sequence length="75" mass="8748">METFVYLRNSEIAETVSHTRRGSENDDEESSSEQDGQDLDMSSLNDRIQQTNEIRQNAREGQKRQADQFLQNTLR</sequence>